<keyword evidence="3" id="KW-1185">Reference proteome</keyword>
<reference evidence="2 3" key="1">
    <citation type="submission" date="2019-05" db="EMBL/GenBank/DDBJ databases">
        <authorList>
            <person name="Bordelon H.A."/>
            <person name="Brister E.M."/>
            <person name="Bryans A.M."/>
            <person name="Calk A.E."/>
            <person name="Capers C."/>
            <person name="Corrent J.M."/>
            <person name="Delphin C.N."/>
            <person name="Erbelding G.W."/>
            <person name="Gottschalck B.A."/>
            <person name="Hale B.T."/>
            <person name="Jones N.T."/>
            <person name="Mire A.R."/>
            <person name="Perkins A.R."/>
            <person name="Quackenbush R.D."/>
            <person name="Rogers C.S."/>
            <person name="Stewart N.C."/>
            <person name="Threeton H.N."/>
            <person name="Wiggins Z.F."/>
            <person name="Hancock A.M."/>
            <person name="Gissendanner C.R."/>
            <person name="Findley A.M."/>
            <person name="Wills S.J."/>
            <person name="Clifford K.A."/>
            <person name="Elmore F.L."/>
            <person name="Knight M.S."/>
            <person name="Le K."/>
            <person name="Lobaina D."/>
            <person name="Nougues D."/>
            <person name="Salama A."/>
            <person name="Stoeber S.D."/>
            <person name="Sweeney K.J."/>
            <person name="Truong T.G."/>
            <person name="Alvaro L.E."/>
            <person name="Isern S."/>
            <person name="Michael S.F."/>
            <person name="Monti D.L."/>
            <person name="Garlena R.A."/>
            <person name="Russell D.A."/>
            <person name="Pope W.H."/>
            <person name="Jacobs-Sera D."/>
            <person name="Hatfull G.F."/>
        </authorList>
    </citation>
    <scope>NUCLEOTIDE SEQUENCE [LARGE SCALE GENOMIC DNA]</scope>
</reference>
<organism evidence="2 3">
    <name type="scientific">Gordonia phage Dardanus</name>
    <dbReference type="NCBI Taxonomy" id="2588489"/>
    <lineage>
        <taxon>Viruses</taxon>
        <taxon>Duplodnaviria</taxon>
        <taxon>Heunggongvirae</taxon>
        <taxon>Uroviricota</taxon>
        <taxon>Caudoviricetes</taxon>
        <taxon>Ruthgordonvirinae</taxon>
        <taxon>Dardanusvirus</taxon>
        <taxon>Dardanusvirus dardanus</taxon>
    </lineage>
</organism>
<dbReference type="RefSeq" id="YP_010050934.1">
    <property type="nucleotide sequence ID" value="NC_054435.1"/>
</dbReference>
<evidence type="ECO:0000313" key="2">
    <source>
        <dbReference type="EMBL" id="QDH85103.1"/>
    </source>
</evidence>
<dbReference type="Proteomes" id="UP000318136">
    <property type="component" value="Segment"/>
</dbReference>
<protein>
    <recommendedName>
        <fullName evidence="1">DUF6378 domain-containing protein</fullName>
    </recommendedName>
</protein>
<feature type="domain" description="DUF6378" evidence="1">
    <location>
        <begin position="5"/>
        <end position="85"/>
    </location>
</feature>
<evidence type="ECO:0000313" key="3">
    <source>
        <dbReference type="Proteomes" id="UP000318136"/>
    </source>
</evidence>
<dbReference type="KEGG" id="vg:63911672"/>
<gene>
    <name evidence="2" type="primary">66</name>
    <name evidence="2" type="ORF">SEA_DARDANUS_66</name>
</gene>
<dbReference type="EMBL" id="MN010758">
    <property type="protein sequence ID" value="QDH85103.1"/>
    <property type="molecule type" value="Genomic_DNA"/>
</dbReference>
<dbReference type="InterPro" id="IPR045958">
    <property type="entry name" value="DUF6378"/>
</dbReference>
<accession>A0A514CX66</accession>
<dbReference type="GeneID" id="63911672"/>
<sequence length="142" mass="15255">MNKGEVLAKASELVAGQRAKDYGDARENHQRIADLWTVVLGRKVEPHEVAACMVALKLARLVETPDHADSWVDMAGYAGIGGEIATEPDGRNLGQNVTVAYVDEARAVDLDRLPGFRTHDPFASFATYPVAGKPAPNDGARS</sequence>
<dbReference type="Pfam" id="PF19905">
    <property type="entry name" value="DUF6378"/>
    <property type="match status" value="1"/>
</dbReference>
<name>A0A514CX66_9CAUD</name>
<evidence type="ECO:0000259" key="1">
    <source>
        <dbReference type="Pfam" id="PF19905"/>
    </source>
</evidence>
<proteinExistence type="predicted"/>